<protein>
    <submittedName>
        <fullName evidence="2">Phosphodiester glycosidase family protein</fullName>
    </submittedName>
</protein>
<evidence type="ECO:0000313" key="3">
    <source>
        <dbReference type="Proteomes" id="UP001164081"/>
    </source>
</evidence>
<dbReference type="Pfam" id="PF09992">
    <property type="entry name" value="NAGPA"/>
    <property type="match status" value="1"/>
</dbReference>
<reference evidence="2" key="1">
    <citation type="journal article" date="2022" name="J Glob Antimicrob Resist">
        <title>Comparative analysis of IMP-4- and OXA-58-containing plasmids of three carbapenemase-producing Acinetobacter ursingii strains in the Netherlands.</title>
        <authorList>
            <person name="Hendrickx A.P.A."/>
            <person name="Schade R.P."/>
            <person name="Landman F."/>
            <person name="Bosch T."/>
            <person name="Schouls L.M."/>
            <person name="van Dijk K."/>
        </authorList>
    </citation>
    <scope>NUCLEOTIDE SEQUENCE</scope>
    <source>
        <strain evidence="2">RIVM_C010761</strain>
    </source>
</reference>
<gene>
    <name evidence="2" type="ORF">LSO58_08450</name>
</gene>
<evidence type="ECO:0000259" key="1">
    <source>
        <dbReference type="Pfam" id="PF09992"/>
    </source>
</evidence>
<keyword evidence="2" id="KW-0326">Glycosidase</keyword>
<dbReference type="Proteomes" id="UP001164081">
    <property type="component" value="Chromosome"/>
</dbReference>
<organism evidence="2 3">
    <name type="scientific">Acinetobacter ursingii</name>
    <dbReference type="NCBI Taxonomy" id="108980"/>
    <lineage>
        <taxon>Bacteria</taxon>
        <taxon>Pseudomonadati</taxon>
        <taxon>Pseudomonadota</taxon>
        <taxon>Gammaproteobacteria</taxon>
        <taxon>Moraxellales</taxon>
        <taxon>Moraxellaceae</taxon>
        <taxon>Acinetobacter</taxon>
    </lineage>
</organism>
<dbReference type="EMBL" id="CP089044">
    <property type="protein sequence ID" value="UYF73922.1"/>
    <property type="molecule type" value="Genomic_DNA"/>
</dbReference>
<dbReference type="InterPro" id="IPR018711">
    <property type="entry name" value="NAGPA"/>
</dbReference>
<name>A0A3F3L2Q2_9GAMM</name>
<evidence type="ECO:0000313" key="2">
    <source>
        <dbReference type="EMBL" id="UYF73922.1"/>
    </source>
</evidence>
<dbReference type="GO" id="GO:0016798">
    <property type="term" value="F:hydrolase activity, acting on glycosyl bonds"/>
    <property type="evidence" value="ECO:0007669"/>
    <property type="project" value="UniProtKB-KW"/>
</dbReference>
<dbReference type="AlphaFoldDB" id="A0A3F3L2Q2"/>
<dbReference type="RefSeq" id="WP_004987924.1">
    <property type="nucleotide sequence ID" value="NZ_AP018824.1"/>
</dbReference>
<keyword evidence="2" id="KW-0378">Hydrolase</keyword>
<feature type="domain" description="Phosphodiester glycosidase" evidence="1">
    <location>
        <begin position="84"/>
        <end position="229"/>
    </location>
</feature>
<proteinExistence type="predicted"/>
<sequence>MSKWRSVLKSVVVLPVLSTLFTQSNYASERFDYQRVQLTQAGVDADVIQVKKLSDLQLFLNDPSQQPLLKFENIKKQLHYCERLEFAMNAGMYHPDYAPVGLYIENRKQLTGLNEQQGFGNFFLQPNGVVAWNDQQAVIETTQDFKTSRFKANYATQSGPMLIIDGKINPKFLADSDSLKIRNGVGIKDNTLYFVITRNRVNFYQFAQFFKDELNIDNALYLDGSISSLYLPKIYREDRRYSLGPMIGLLNSKFCRS</sequence>
<accession>A0A3F3L2Q2</accession>